<sequence>MQGAKSKRVSVFLADIKKSLGEWKEVGTVIVRGTATANFNGNTTGAGTSILLLRRLGRPLYTRINESLDECLVLKGNWLLLSQDIRAASRNLLAPVLMLLPPPSFHQTPQQVENKRAGGECGGAENSQRRG</sequence>
<keyword evidence="3" id="KW-1185">Reference proteome</keyword>
<evidence type="ECO:0000313" key="2">
    <source>
        <dbReference type="EMBL" id="MPC37802.1"/>
    </source>
</evidence>
<name>A0A5B7EU47_PORTR</name>
<dbReference type="Proteomes" id="UP000324222">
    <property type="component" value="Unassembled WGS sequence"/>
</dbReference>
<proteinExistence type="predicted"/>
<accession>A0A5B7EU47</accession>
<evidence type="ECO:0000256" key="1">
    <source>
        <dbReference type="SAM" id="MobiDB-lite"/>
    </source>
</evidence>
<comment type="caution">
    <text evidence="2">The sequence shown here is derived from an EMBL/GenBank/DDBJ whole genome shotgun (WGS) entry which is preliminary data.</text>
</comment>
<feature type="region of interest" description="Disordered" evidence="1">
    <location>
        <begin position="104"/>
        <end position="131"/>
    </location>
</feature>
<gene>
    <name evidence="2" type="ORF">E2C01_031295</name>
</gene>
<organism evidence="2 3">
    <name type="scientific">Portunus trituberculatus</name>
    <name type="common">Swimming crab</name>
    <name type="synonym">Neptunus trituberculatus</name>
    <dbReference type="NCBI Taxonomy" id="210409"/>
    <lineage>
        <taxon>Eukaryota</taxon>
        <taxon>Metazoa</taxon>
        <taxon>Ecdysozoa</taxon>
        <taxon>Arthropoda</taxon>
        <taxon>Crustacea</taxon>
        <taxon>Multicrustacea</taxon>
        <taxon>Malacostraca</taxon>
        <taxon>Eumalacostraca</taxon>
        <taxon>Eucarida</taxon>
        <taxon>Decapoda</taxon>
        <taxon>Pleocyemata</taxon>
        <taxon>Brachyura</taxon>
        <taxon>Eubrachyura</taxon>
        <taxon>Portunoidea</taxon>
        <taxon>Portunidae</taxon>
        <taxon>Portuninae</taxon>
        <taxon>Portunus</taxon>
    </lineage>
</organism>
<dbReference type="AlphaFoldDB" id="A0A5B7EU47"/>
<evidence type="ECO:0000313" key="3">
    <source>
        <dbReference type="Proteomes" id="UP000324222"/>
    </source>
</evidence>
<dbReference type="EMBL" id="VSRR010003890">
    <property type="protein sequence ID" value="MPC37802.1"/>
    <property type="molecule type" value="Genomic_DNA"/>
</dbReference>
<reference evidence="2 3" key="1">
    <citation type="submission" date="2019-05" db="EMBL/GenBank/DDBJ databases">
        <title>Another draft genome of Portunus trituberculatus and its Hox gene families provides insights of decapod evolution.</title>
        <authorList>
            <person name="Jeong J.-H."/>
            <person name="Song I."/>
            <person name="Kim S."/>
            <person name="Choi T."/>
            <person name="Kim D."/>
            <person name="Ryu S."/>
            <person name="Kim W."/>
        </authorList>
    </citation>
    <scope>NUCLEOTIDE SEQUENCE [LARGE SCALE GENOMIC DNA]</scope>
    <source>
        <tissue evidence="2">Muscle</tissue>
    </source>
</reference>
<protein>
    <submittedName>
        <fullName evidence="2">Uncharacterized protein</fullName>
    </submittedName>
</protein>